<dbReference type="AlphaFoldDB" id="A0A1I7JPU1"/>
<keyword evidence="2" id="KW-1185">Reference proteome</keyword>
<protein>
    <submittedName>
        <fullName evidence="1">Uncharacterized protein</fullName>
    </submittedName>
</protein>
<sequence>MLTQNELILALVIGVPVVFALGRLSTRVTWFHAKSEEKYTVSEFVRGQK</sequence>
<proteinExistence type="predicted"/>
<reference evidence="2" key="1">
    <citation type="submission" date="2016-10" db="EMBL/GenBank/DDBJ databases">
        <authorList>
            <person name="Varghese N."/>
        </authorList>
    </citation>
    <scope>NUCLEOTIDE SEQUENCE [LARGE SCALE GENOMIC DNA]</scope>
    <source>
        <strain evidence="2">DSM 17980</strain>
    </source>
</reference>
<organism evidence="1 2">
    <name type="scientific">Alicyclobacillus macrosporangiidus</name>
    <dbReference type="NCBI Taxonomy" id="392015"/>
    <lineage>
        <taxon>Bacteria</taxon>
        <taxon>Bacillati</taxon>
        <taxon>Bacillota</taxon>
        <taxon>Bacilli</taxon>
        <taxon>Bacillales</taxon>
        <taxon>Alicyclobacillaceae</taxon>
        <taxon>Alicyclobacillus</taxon>
    </lineage>
</organism>
<dbReference type="EMBL" id="FPBV01000011">
    <property type="protein sequence ID" value="SFU87182.1"/>
    <property type="molecule type" value="Genomic_DNA"/>
</dbReference>
<dbReference type="Proteomes" id="UP000183508">
    <property type="component" value="Unassembled WGS sequence"/>
</dbReference>
<name>A0A1I7JPU1_9BACL</name>
<gene>
    <name evidence="1" type="ORF">SAMN05421543_11139</name>
</gene>
<evidence type="ECO:0000313" key="1">
    <source>
        <dbReference type="EMBL" id="SFU87182.1"/>
    </source>
</evidence>
<evidence type="ECO:0000313" key="2">
    <source>
        <dbReference type="Proteomes" id="UP000183508"/>
    </source>
</evidence>
<accession>A0A1I7JPU1</accession>